<keyword evidence="1" id="KW-1133">Transmembrane helix</keyword>
<gene>
    <name evidence="2" type="ORF">FKW44_008830</name>
</gene>
<name>A0A7T8KGN3_CALRO</name>
<organism evidence="2 3">
    <name type="scientific">Caligus rogercresseyi</name>
    <name type="common">Sea louse</name>
    <dbReference type="NCBI Taxonomy" id="217165"/>
    <lineage>
        <taxon>Eukaryota</taxon>
        <taxon>Metazoa</taxon>
        <taxon>Ecdysozoa</taxon>
        <taxon>Arthropoda</taxon>
        <taxon>Crustacea</taxon>
        <taxon>Multicrustacea</taxon>
        <taxon>Hexanauplia</taxon>
        <taxon>Copepoda</taxon>
        <taxon>Siphonostomatoida</taxon>
        <taxon>Caligidae</taxon>
        <taxon>Caligus</taxon>
    </lineage>
</organism>
<feature type="non-terminal residue" evidence="2">
    <location>
        <position position="51"/>
    </location>
</feature>
<proteinExistence type="predicted"/>
<reference evidence="3" key="1">
    <citation type="submission" date="2021-01" db="EMBL/GenBank/DDBJ databases">
        <title>Caligus Genome Assembly.</title>
        <authorList>
            <person name="Gallardo-Escarate C."/>
        </authorList>
    </citation>
    <scope>NUCLEOTIDE SEQUENCE [LARGE SCALE GENOMIC DNA]</scope>
</reference>
<protein>
    <submittedName>
        <fullName evidence="2">Solute carrier organic anion transporter family member 5A1like</fullName>
    </submittedName>
</protein>
<keyword evidence="1" id="KW-0812">Transmembrane</keyword>
<evidence type="ECO:0000313" key="2">
    <source>
        <dbReference type="EMBL" id="QQP55588.1"/>
    </source>
</evidence>
<dbReference type="Proteomes" id="UP000595437">
    <property type="component" value="Chromosome 5"/>
</dbReference>
<accession>A0A7T8KGN3</accession>
<keyword evidence="1" id="KW-0472">Membrane</keyword>
<dbReference type="EMBL" id="CP045894">
    <property type="protein sequence ID" value="QQP55588.1"/>
    <property type="molecule type" value="Genomic_DNA"/>
</dbReference>
<evidence type="ECO:0000256" key="1">
    <source>
        <dbReference type="SAM" id="Phobius"/>
    </source>
</evidence>
<feature type="non-terminal residue" evidence="2">
    <location>
        <position position="1"/>
    </location>
</feature>
<keyword evidence="3" id="KW-1185">Reference proteome</keyword>
<evidence type="ECO:0000313" key="3">
    <source>
        <dbReference type="Proteomes" id="UP000595437"/>
    </source>
</evidence>
<sequence>YVGVCSAIKVCSVVIFVIDWWLIRKRQNMEKKSGESLSVGEVVNSMISLDK</sequence>
<feature type="transmembrane region" description="Helical" evidence="1">
    <location>
        <begin position="6"/>
        <end position="23"/>
    </location>
</feature>
<dbReference type="AlphaFoldDB" id="A0A7T8KGN3"/>
<dbReference type="OrthoDB" id="5062115at2759"/>